<gene>
    <name evidence="1" type="ORF">PCAR00345_LOCUS7486</name>
</gene>
<protein>
    <submittedName>
        <fullName evidence="1">Uncharacterized protein</fullName>
    </submittedName>
</protein>
<dbReference type="AlphaFoldDB" id="A0A7S4B5M5"/>
<dbReference type="EMBL" id="HBIZ01012458">
    <property type="protein sequence ID" value="CAE0754899.1"/>
    <property type="molecule type" value="Transcribed_RNA"/>
</dbReference>
<sequence>MRLLRPHKINYVRMWITMLLDAIRLRAAFFNGSTACFNGSSAFLLPSQTTCWLLNAVWLIHMGAFLYLMPGRHGLHSVVWHDTPDVHETVNTYLAVDVWVCTVCTVCMHMQLHNSGGARSSFQVHAQGSAANYAKLPPNGEHVMREDLETAAEAALHMNGDDARLASAQT</sequence>
<proteinExistence type="predicted"/>
<name>A0A7S4B5M5_CHRCT</name>
<reference evidence="1" key="1">
    <citation type="submission" date="2021-01" db="EMBL/GenBank/DDBJ databases">
        <authorList>
            <person name="Corre E."/>
            <person name="Pelletier E."/>
            <person name="Niang G."/>
            <person name="Scheremetjew M."/>
            <person name="Finn R."/>
            <person name="Kale V."/>
            <person name="Holt S."/>
            <person name="Cochrane G."/>
            <person name="Meng A."/>
            <person name="Brown T."/>
            <person name="Cohen L."/>
        </authorList>
    </citation>
    <scope>NUCLEOTIDE SEQUENCE</scope>
    <source>
        <strain evidence="1">CCMP645</strain>
    </source>
</reference>
<accession>A0A7S4B5M5</accession>
<organism evidence="1">
    <name type="scientific">Chrysotila carterae</name>
    <name type="common">Marine alga</name>
    <name type="synonym">Syracosphaera carterae</name>
    <dbReference type="NCBI Taxonomy" id="13221"/>
    <lineage>
        <taxon>Eukaryota</taxon>
        <taxon>Haptista</taxon>
        <taxon>Haptophyta</taxon>
        <taxon>Prymnesiophyceae</taxon>
        <taxon>Isochrysidales</taxon>
        <taxon>Isochrysidaceae</taxon>
        <taxon>Chrysotila</taxon>
    </lineage>
</organism>
<evidence type="ECO:0000313" key="1">
    <source>
        <dbReference type="EMBL" id="CAE0754899.1"/>
    </source>
</evidence>